<name>A0A2V1IZ61_9BACT</name>
<protein>
    <recommendedName>
        <fullName evidence="2">Glycosyltransferase 2-like domain-containing protein</fullName>
    </recommendedName>
</protein>
<dbReference type="Pfam" id="PF00535">
    <property type="entry name" value="Glycos_transf_2"/>
    <property type="match status" value="1"/>
</dbReference>
<evidence type="ECO:0000313" key="4">
    <source>
        <dbReference type="Proteomes" id="UP000244925"/>
    </source>
</evidence>
<keyword evidence="4" id="KW-1185">Reference proteome</keyword>
<dbReference type="Gene3D" id="3.90.550.10">
    <property type="entry name" value="Spore Coat Polysaccharide Biosynthesis Protein SpsA, Chain A"/>
    <property type="match status" value="1"/>
</dbReference>
<dbReference type="RefSeq" id="WP_107035710.1">
    <property type="nucleotide sequence ID" value="NZ_CAONGC010000008.1"/>
</dbReference>
<keyword evidence="1" id="KW-0472">Membrane</keyword>
<keyword evidence="1" id="KW-0812">Transmembrane</keyword>
<reference evidence="4" key="1">
    <citation type="submission" date="2018-02" db="EMBL/GenBank/DDBJ databases">
        <authorList>
            <person name="Clavel T."/>
            <person name="Strowig T."/>
        </authorList>
    </citation>
    <scope>NUCLEOTIDE SEQUENCE [LARGE SCALE GENOMIC DNA]</scope>
    <source>
        <strain evidence="4">DSM 100764</strain>
    </source>
</reference>
<comment type="caution">
    <text evidence="3">The sequence shown here is derived from an EMBL/GenBank/DDBJ whole genome shotgun (WGS) entry which is preliminary data.</text>
</comment>
<keyword evidence="1" id="KW-1133">Transmembrane helix</keyword>
<dbReference type="SUPFAM" id="SSF53448">
    <property type="entry name" value="Nucleotide-diphospho-sugar transferases"/>
    <property type="match status" value="1"/>
</dbReference>
<dbReference type="EMBL" id="PUBV01000008">
    <property type="protein sequence ID" value="PWB08026.1"/>
    <property type="molecule type" value="Genomic_DNA"/>
</dbReference>
<dbReference type="InterPro" id="IPR001173">
    <property type="entry name" value="Glyco_trans_2-like"/>
</dbReference>
<accession>A0A2V1IZ61</accession>
<sequence length="401" mass="44816">MLVMSVDPEFFLVPLTPVVGISVAAAFIAAVYVLAVVLPRLKRILNASRAVKNRDDDGELPPVSVVVCSHADSGRLRQLLADILDQDYNAPFEIVVVNDEGHSHTDDIVRALQVEHRNLFITFLPDDTRSLSRRKLAITLGVKAAHHDCLLLTTSNCTIPSRLWLRSMARHFVDKSVEVVIGYGRHCGNDDTPDHGHGSGRRTFDRLRSALLWVGSALVGKPLRGTACNLAYRRSVFFKHKGFSSALQLNYGDDDLFVNEIATAYNCVAEIYPDAIVDQHESDMAYSHRAESLRREFTSAMLPRAPFRLMGSVSVALWIWLLASVVSVVYGAPSIVPPIVAVVMFAGMWIPVSLMWRKVCAVLEGGRQGWSALFLWLVQPIRTIGRRWSAWRRRRSNFTWG</sequence>
<organism evidence="3 4">
    <name type="scientific">Paramuribaculum intestinale</name>
    <dbReference type="NCBI Taxonomy" id="2094151"/>
    <lineage>
        <taxon>Bacteria</taxon>
        <taxon>Pseudomonadati</taxon>
        <taxon>Bacteroidota</taxon>
        <taxon>Bacteroidia</taxon>
        <taxon>Bacteroidales</taxon>
        <taxon>Muribaculaceae</taxon>
        <taxon>Paramuribaculum</taxon>
    </lineage>
</organism>
<evidence type="ECO:0000256" key="1">
    <source>
        <dbReference type="SAM" id="Phobius"/>
    </source>
</evidence>
<gene>
    <name evidence="3" type="ORF">C5O25_05375</name>
</gene>
<feature type="transmembrane region" description="Helical" evidence="1">
    <location>
        <begin position="12"/>
        <end position="38"/>
    </location>
</feature>
<feature type="domain" description="Glycosyltransferase 2-like" evidence="2">
    <location>
        <begin position="64"/>
        <end position="199"/>
    </location>
</feature>
<evidence type="ECO:0000259" key="2">
    <source>
        <dbReference type="Pfam" id="PF00535"/>
    </source>
</evidence>
<dbReference type="InterPro" id="IPR029044">
    <property type="entry name" value="Nucleotide-diphossugar_trans"/>
</dbReference>
<evidence type="ECO:0000313" key="3">
    <source>
        <dbReference type="EMBL" id="PWB08026.1"/>
    </source>
</evidence>
<dbReference type="Proteomes" id="UP000244925">
    <property type="component" value="Unassembled WGS sequence"/>
</dbReference>
<feature type="transmembrane region" description="Helical" evidence="1">
    <location>
        <begin position="309"/>
        <end position="329"/>
    </location>
</feature>
<dbReference type="GeneID" id="93423867"/>
<dbReference type="AlphaFoldDB" id="A0A2V1IZ61"/>
<feature type="transmembrane region" description="Helical" evidence="1">
    <location>
        <begin position="335"/>
        <end position="356"/>
    </location>
</feature>
<proteinExistence type="predicted"/>